<dbReference type="Proteomes" id="UP001165060">
    <property type="component" value="Unassembled WGS sequence"/>
</dbReference>
<dbReference type="EMBL" id="BRYB01000262">
    <property type="protein sequence ID" value="GMI26537.1"/>
    <property type="molecule type" value="Genomic_DNA"/>
</dbReference>
<evidence type="ECO:0000313" key="3">
    <source>
        <dbReference type="Proteomes" id="UP001165060"/>
    </source>
</evidence>
<feature type="compositionally biased region" description="Basic and acidic residues" evidence="1">
    <location>
        <begin position="100"/>
        <end position="109"/>
    </location>
</feature>
<feature type="region of interest" description="Disordered" evidence="1">
    <location>
        <begin position="98"/>
        <end position="153"/>
    </location>
</feature>
<proteinExistence type="predicted"/>
<gene>
    <name evidence="2" type="ORF">TeGR_g1959</name>
</gene>
<feature type="region of interest" description="Disordered" evidence="1">
    <location>
        <begin position="27"/>
        <end position="68"/>
    </location>
</feature>
<reference evidence="2 3" key="1">
    <citation type="journal article" date="2023" name="Commun. Biol.">
        <title>Genome analysis of Parmales, the sister group of diatoms, reveals the evolutionary specialization of diatoms from phago-mixotrophs to photoautotrophs.</title>
        <authorList>
            <person name="Ban H."/>
            <person name="Sato S."/>
            <person name="Yoshikawa S."/>
            <person name="Yamada K."/>
            <person name="Nakamura Y."/>
            <person name="Ichinomiya M."/>
            <person name="Sato N."/>
            <person name="Blanc-Mathieu R."/>
            <person name="Endo H."/>
            <person name="Kuwata A."/>
            <person name="Ogata H."/>
        </authorList>
    </citation>
    <scope>NUCLEOTIDE SEQUENCE [LARGE SCALE GENOMIC DNA]</scope>
</reference>
<evidence type="ECO:0000256" key="1">
    <source>
        <dbReference type="SAM" id="MobiDB-lite"/>
    </source>
</evidence>
<feature type="compositionally biased region" description="Basic residues" evidence="1">
    <location>
        <begin position="144"/>
        <end position="153"/>
    </location>
</feature>
<protein>
    <submittedName>
        <fullName evidence="2">Uncharacterized protein</fullName>
    </submittedName>
</protein>
<name>A0ABQ6MHU3_9STRA</name>
<comment type="caution">
    <text evidence="2">The sequence shown here is derived from an EMBL/GenBank/DDBJ whole genome shotgun (WGS) entry which is preliminary data.</text>
</comment>
<organism evidence="2 3">
    <name type="scientific">Tetraparma gracilis</name>
    <dbReference type="NCBI Taxonomy" id="2962635"/>
    <lineage>
        <taxon>Eukaryota</taxon>
        <taxon>Sar</taxon>
        <taxon>Stramenopiles</taxon>
        <taxon>Ochrophyta</taxon>
        <taxon>Bolidophyceae</taxon>
        <taxon>Parmales</taxon>
        <taxon>Triparmaceae</taxon>
        <taxon>Tetraparma</taxon>
    </lineage>
</organism>
<keyword evidence="3" id="KW-1185">Reference proteome</keyword>
<feature type="non-terminal residue" evidence="2">
    <location>
        <position position="1"/>
    </location>
</feature>
<sequence length="153" mass="16686">PPPPPRYEQHKEDIVRILRDAFRQRMESLQNGEESQPKSKIRSNDGVRSLGNSPKGRRRTIKQGLNETIDVTVEGNRLDSPTKMLGNHFEHFSAVASSRHVYEEGEGGERGAGGRGSRPSSAERKSGGEGGGSQPGSRPGSTKGQRKVRNSAK</sequence>
<evidence type="ECO:0000313" key="2">
    <source>
        <dbReference type="EMBL" id="GMI26537.1"/>
    </source>
</evidence>
<accession>A0ABQ6MHU3</accession>